<dbReference type="Proteomes" id="UP000249518">
    <property type="component" value="Unassembled WGS sequence"/>
</dbReference>
<name>A0A328WSR9_9FLAO</name>
<gene>
    <name evidence="4" type="ORF">B0I10_11320</name>
</gene>
<dbReference type="InterPro" id="IPR013431">
    <property type="entry name" value="Delta_60_rpt"/>
</dbReference>
<sequence length="877" mass="98233">MKKILCLILLCNLSLFSQNIDNTFNLNNNGPFNENIGGSGIILDDGNILTYNGLPNLYNSNGSIINDPDNYILPIPFSSLVKGSNGKLVAFNRWNSTDFDLKVYNSNGLEDTNFITPIFQSTFPPVIHCAKIDSDGKVIVSGSFNYVNGISRKNMVRLNPDGSVDTSFINLDEYFNFTGSIYSFAIQSDGKYVIGGQFLSGFSGNFHNIELARLNYDGTVDNSFYDFTNQFYGLSDPGHISKIIVQTNGKILLLGPNFINGSTILSRGITRLNSNGSRDTTFNSLDISYANDAVILDNGKMIVAHNGNFLKKINSNGTIDNSFNYQNTELNYLHEILQLCPDGKILVNSSYKSSEGITREKIHKINSSGDLDFSFNPQQSTNKTIQNMAVLNDGSILVQSPDLTSYNDTPCKSIIKLNTEGAIDNSFNLDPQIQEITSGVFHFKEFSNNKILIAAGSGSANGRIYINSIEHKFIRLNEDGTIDNTFNPTISSDLRFVEITNDDKILYRNYNDNKIYRLNYDGSFDDTFTPYNFFSSNSFKRFNDGSLYSNGSLTSSGTRKIYKLNPDGTINNSFNAYVMPGYGYSVKHYQKQGDKLIVNYDDNFIKRLNSDGSLDTSFNDFTSGCSKIIINSENKIIIAYSNQLKKYSIDGVLEGVVNFEHQIFKIYQQFCDKILVQLIYNYNESNYTQNFDNLKRYDISQNASFVNTPIGPPIQNFSNGDTLENLNVIGENISWFSDQLDCVLNLNVSNSTLNSDTPLPINTVLVNNTTYYATQTINGIESTYRLPIKAISSLNIVEPTISNIKIINPVKDFLKISGDNLNIKKVEIYSLIGNNIKTYDFNEVNEVEIDLKDLISNLYLVKIYSNESVKIVKIIKE</sequence>
<dbReference type="EMBL" id="QLSV01000013">
    <property type="protein sequence ID" value="RAR46904.1"/>
    <property type="molecule type" value="Genomic_DNA"/>
</dbReference>
<reference evidence="4 5" key="1">
    <citation type="submission" date="2018-06" db="EMBL/GenBank/DDBJ databases">
        <title>Genomic Encyclopedia of Type Strains, Phase III (KMG-III): the genomes of soil and plant-associated and newly described type strains.</title>
        <authorList>
            <person name="Whitman W."/>
        </authorList>
    </citation>
    <scope>NUCLEOTIDE SEQUENCE [LARGE SCALE GENOMIC DNA]</scope>
    <source>
        <strain evidence="4 5">CGMCC 1.12504</strain>
    </source>
</reference>
<dbReference type="InterPro" id="IPR026444">
    <property type="entry name" value="Secre_tail"/>
</dbReference>
<protein>
    <submittedName>
        <fullName evidence="4">Putative delta-60 repeat protein/predicted secreted protein (Por secretion system target)</fullName>
    </submittedName>
</protein>
<evidence type="ECO:0000256" key="2">
    <source>
        <dbReference type="SAM" id="SignalP"/>
    </source>
</evidence>
<dbReference type="OrthoDB" id="9805017at2"/>
<evidence type="ECO:0000313" key="5">
    <source>
        <dbReference type="Proteomes" id="UP000249518"/>
    </source>
</evidence>
<feature type="chain" id="PRO_5016263884" evidence="2">
    <location>
        <begin position="20"/>
        <end position="877"/>
    </location>
</feature>
<evidence type="ECO:0000313" key="4">
    <source>
        <dbReference type="EMBL" id="RAR46904.1"/>
    </source>
</evidence>
<feature type="signal peptide" evidence="2">
    <location>
        <begin position="1"/>
        <end position="19"/>
    </location>
</feature>
<dbReference type="SUPFAM" id="SSF101898">
    <property type="entry name" value="NHL repeat"/>
    <property type="match status" value="1"/>
</dbReference>
<feature type="domain" description="Secretion system C-terminal sorting" evidence="3">
    <location>
        <begin position="808"/>
        <end position="875"/>
    </location>
</feature>
<evidence type="ECO:0000259" key="3">
    <source>
        <dbReference type="Pfam" id="PF18962"/>
    </source>
</evidence>
<dbReference type="AlphaFoldDB" id="A0A328WSR9"/>
<dbReference type="NCBIfam" id="TIGR04183">
    <property type="entry name" value="Por_Secre_tail"/>
    <property type="match status" value="1"/>
</dbReference>
<dbReference type="Pfam" id="PF18962">
    <property type="entry name" value="Por_Secre_tail"/>
    <property type="match status" value="1"/>
</dbReference>
<comment type="caution">
    <text evidence="4">The sequence shown here is derived from an EMBL/GenBank/DDBJ whole genome shotgun (WGS) entry which is preliminary data.</text>
</comment>
<keyword evidence="1 2" id="KW-0732">Signal</keyword>
<proteinExistence type="predicted"/>
<dbReference type="Pfam" id="PF17164">
    <property type="entry name" value="DUF5122"/>
    <property type="match status" value="7"/>
</dbReference>
<organism evidence="4 5">
    <name type="scientific">Flavobacterium lacus</name>
    <dbReference type="NCBI Taxonomy" id="1353778"/>
    <lineage>
        <taxon>Bacteria</taxon>
        <taxon>Pseudomonadati</taxon>
        <taxon>Bacteroidota</taxon>
        <taxon>Flavobacteriia</taxon>
        <taxon>Flavobacteriales</taxon>
        <taxon>Flavobacteriaceae</taxon>
        <taxon>Flavobacterium</taxon>
    </lineage>
</organism>
<dbReference type="Gene3D" id="2.80.10.50">
    <property type="match status" value="5"/>
</dbReference>
<evidence type="ECO:0000256" key="1">
    <source>
        <dbReference type="ARBA" id="ARBA00022729"/>
    </source>
</evidence>
<keyword evidence="5" id="KW-1185">Reference proteome</keyword>
<dbReference type="NCBIfam" id="TIGR02608">
    <property type="entry name" value="delta_60_rpt"/>
    <property type="match status" value="6"/>
</dbReference>
<dbReference type="RefSeq" id="WP_112086820.1">
    <property type="nucleotide sequence ID" value="NZ_QLSV01000013.1"/>
</dbReference>
<dbReference type="SUPFAM" id="SSF63829">
    <property type="entry name" value="Calcium-dependent phosphotriesterase"/>
    <property type="match status" value="1"/>
</dbReference>
<accession>A0A328WSR9</accession>